<dbReference type="Pfam" id="PF03134">
    <property type="entry name" value="TB2_DP1_HVA22"/>
    <property type="match status" value="1"/>
</dbReference>
<evidence type="ECO:0000256" key="7">
    <source>
        <dbReference type="ARBA" id="ARBA00023329"/>
    </source>
</evidence>
<evidence type="ECO:0000256" key="8">
    <source>
        <dbReference type="ARBA" id="ARBA00029431"/>
    </source>
</evidence>
<evidence type="ECO:0000256" key="4">
    <source>
        <dbReference type="ARBA" id="ARBA00022824"/>
    </source>
</evidence>
<evidence type="ECO:0000313" key="11">
    <source>
        <dbReference type="Proteomes" id="UP000261620"/>
    </source>
</evidence>
<dbReference type="Ensembl" id="ENSMMOT00000010085.1">
    <property type="protein sequence ID" value="ENSMMOP00000009912.1"/>
    <property type="gene ID" value="ENSMMOG00000007670.1"/>
</dbReference>
<dbReference type="PANTHER" id="PTHR12300:SF133">
    <property type="entry name" value="RECEPTOR EXPRESSION-ENHANCING PROTEIN 6"/>
    <property type="match status" value="1"/>
</dbReference>
<keyword evidence="5 9" id="KW-1133">Transmembrane helix</keyword>
<evidence type="ECO:0000256" key="5">
    <source>
        <dbReference type="ARBA" id="ARBA00022989"/>
    </source>
</evidence>
<keyword evidence="4" id="KW-0256">Endoplasmic reticulum</keyword>
<comment type="subcellular location">
    <subcellularLocation>
        <location evidence="8">Cytoplasmic vesicle</location>
        <location evidence="8">Clathrin-coated vesicle membrane</location>
        <topology evidence="8">Multi-pass membrane protein</topology>
    </subcellularLocation>
    <subcellularLocation>
        <location evidence="1">Endoplasmic reticulum membrane</location>
        <topology evidence="1">Multi-pass membrane protein</topology>
    </subcellularLocation>
    <subcellularLocation>
        <location evidence="9">Membrane</location>
        <topology evidence="9">Multi-pass membrane protein</topology>
    </subcellularLocation>
</comment>
<comment type="similarity">
    <text evidence="2 9">Belongs to the DP1 family.</text>
</comment>
<reference evidence="10" key="1">
    <citation type="submission" date="2025-08" db="UniProtKB">
        <authorList>
            <consortium name="Ensembl"/>
        </authorList>
    </citation>
    <scope>IDENTIFICATION</scope>
</reference>
<evidence type="ECO:0000256" key="1">
    <source>
        <dbReference type="ARBA" id="ARBA00004477"/>
    </source>
</evidence>
<proteinExistence type="inferred from homology"/>
<feature type="transmembrane region" description="Helical" evidence="9">
    <location>
        <begin position="83"/>
        <end position="104"/>
    </location>
</feature>
<dbReference type="InterPro" id="IPR004345">
    <property type="entry name" value="TB2_DP1_HVA22"/>
</dbReference>
<evidence type="ECO:0000256" key="2">
    <source>
        <dbReference type="ARBA" id="ARBA00008573"/>
    </source>
</evidence>
<keyword evidence="7" id="KW-0968">Cytoplasmic vesicle</keyword>
<dbReference type="Proteomes" id="UP000261620">
    <property type="component" value="Unplaced"/>
</dbReference>
<dbReference type="GO" id="GO:0030665">
    <property type="term" value="C:clathrin-coated vesicle membrane"/>
    <property type="evidence" value="ECO:0007669"/>
    <property type="project" value="UniProtKB-SubCell"/>
</dbReference>
<evidence type="ECO:0000313" key="10">
    <source>
        <dbReference type="Ensembl" id="ENSMMOP00000009912.1"/>
    </source>
</evidence>
<dbReference type="GO" id="GO:0005789">
    <property type="term" value="C:endoplasmic reticulum membrane"/>
    <property type="evidence" value="ECO:0007669"/>
    <property type="project" value="UniProtKB-SubCell"/>
</dbReference>
<keyword evidence="3 9" id="KW-0812">Transmembrane</keyword>
<evidence type="ECO:0000256" key="6">
    <source>
        <dbReference type="ARBA" id="ARBA00023136"/>
    </source>
</evidence>
<dbReference type="PANTHER" id="PTHR12300">
    <property type="entry name" value="HVA22-LIKE PROTEINS"/>
    <property type="match status" value="1"/>
</dbReference>
<keyword evidence="6 9" id="KW-0472">Membrane</keyword>
<name>A0A3Q3WD02_MOLML</name>
<keyword evidence="11" id="KW-1185">Reference proteome</keyword>
<feature type="transmembrane region" description="Helical" evidence="9">
    <location>
        <begin position="37"/>
        <end position="62"/>
    </location>
</feature>
<evidence type="ECO:0000256" key="3">
    <source>
        <dbReference type="ARBA" id="ARBA00022692"/>
    </source>
</evidence>
<dbReference type="AlphaFoldDB" id="A0A3Q3WD02"/>
<reference evidence="10" key="2">
    <citation type="submission" date="2025-09" db="UniProtKB">
        <authorList>
            <consortium name="Ensembl"/>
        </authorList>
    </citation>
    <scope>IDENTIFICATION</scope>
</reference>
<accession>A0A3Q3WD02</accession>
<organism evidence="10 11">
    <name type="scientific">Mola mola</name>
    <name type="common">Ocean sunfish</name>
    <name type="synonym">Tetraodon mola</name>
    <dbReference type="NCBI Taxonomy" id="94237"/>
    <lineage>
        <taxon>Eukaryota</taxon>
        <taxon>Metazoa</taxon>
        <taxon>Chordata</taxon>
        <taxon>Craniata</taxon>
        <taxon>Vertebrata</taxon>
        <taxon>Euteleostomi</taxon>
        <taxon>Actinopterygii</taxon>
        <taxon>Neopterygii</taxon>
        <taxon>Teleostei</taxon>
        <taxon>Neoteleostei</taxon>
        <taxon>Acanthomorphata</taxon>
        <taxon>Eupercaria</taxon>
        <taxon>Tetraodontiformes</taxon>
        <taxon>Molidae</taxon>
        <taxon>Mola</taxon>
    </lineage>
</organism>
<sequence>MGLLDIFSSIKDRADRFLSEKNVVTDFLGKVEEKTGAVALTGLYLVYGYGASLVCNLIGFVYPAYYSIKAIESPSKEDDTKWLTYWVVYGVFSLGEFFSDIFLYWFPFYYAFKCLFLLWCMAPMSWNGSQIIYDKVVRPIFLRHEAMVDNMVSNLGGRAMEAAENLTREGSHLANHTLSHDKS</sequence>
<evidence type="ECO:0000256" key="9">
    <source>
        <dbReference type="RuleBase" id="RU362006"/>
    </source>
</evidence>
<protein>
    <recommendedName>
        <fullName evidence="9">Receptor expression-enhancing protein</fullName>
    </recommendedName>
</protein>